<name>A0A9P5TYS2_9AGAR</name>
<evidence type="ECO:0000313" key="1">
    <source>
        <dbReference type="EMBL" id="KAF9058683.1"/>
    </source>
</evidence>
<keyword evidence="2" id="KW-1185">Reference proteome</keyword>
<comment type="caution">
    <text evidence="1">The sequence shown here is derived from an EMBL/GenBank/DDBJ whole genome shotgun (WGS) entry which is preliminary data.</text>
</comment>
<evidence type="ECO:0000313" key="2">
    <source>
        <dbReference type="Proteomes" id="UP000772434"/>
    </source>
</evidence>
<sequence length="102" mass="11476">MPLIVQMAFCHPVLTYILSSRPASCFRFANFQLGGYDSLIFQWPDGTLCNVLGLYHLCLSFLIDFPLSLVLLQGTDFGNRIFQIYPYILIGPGLEALFLTHG</sequence>
<accession>A0A9P5TYS2</accession>
<dbReference type="Proteomes" id="UP000772434">
    <property type="component" value="Unassembled WGS sequence"/>
</dbReference>
<dbReference type="EMBL" id="JADNRY010000358">
    <property type="protein sequence ID" value="KAF9058683.1"/>
    <property type="molecule type" value="Genomic_DNA"/>
</dbReference>
<dbReference type="AlphaFoldDB" id="A0A9P5TYS2"/>
<proteinExistence type="predicted"/>
<organism evidence="1 2">
    <name type="scientific">Rhodocollybia butyracea</name>
    <dbReference type="NCBI Taxonomy" id="206335"/>
    <lineage>
        <taxon>Eukaryota</taxon>
        <taxon>Fungi</taxon>
        <taxon>Dikarya</taxon>
        <taxon>Basidiomycota</taxon>
        <taxon>Agaricomycotina</taxon>
        <taxon>Agaricomycetes</taxon>
        <taxon>Agaricomycetidae</taxon>
        <taxon>Agaricales</taxon>
        <taxon>Marasmiineae</taxon>
        <taxon>Omphalotaceae</taxon>
        <taxon>Rhodocollybia</taxon>
    </lineage>
</organism>
<gene>
    <name evidence="1" type="ORF">BDP27DRAFT_559091</name>
</gene>
<reference evidence="1" key="1">
    <citation type="submission" date="2020-11" db="EMBL/GenBank/DDBJ databases">
        <authorList>
            <consortium name="DOE Joint Genome Institute"/>
            <person name="Ahrendt S."/>
            <person name="Riley R."/>
            <person name="Andreopoulos W."/>
            <person name="Labutti K."/>
            <person name="Pangilinan J."/>
            <person name="Ruiz-Duenas F.J."/>
            <person name="Barrasa J.M."/>
            <person name="Sanchez-Garcia M."/>
            <person name="Camarero S."/>
            <person name="Miyauchi S."/>
            <person name="Serrano A."/>
            <person name="Linde D."/>
            <person name="Babiker R."/>
            <person name="Drula E."/>
            <person name="Ayuso-Fernandez I."/>
            <person name="Pacheco R."/>
            <person name="Padilla G."/>
            <person name="Ferreira P."/>
            <person name="Barriuso J."/>
            <person name="Kellner H."/>
            <person name="Castanera R."/>
            <person name="Alfaro M."/>
            <person name="Ramirez L."/>
            <person name="Pisabarro A.G."/>
            <person name="Kuo A."/>
            <person name="Tritt A."/>
            <person name="Lipzen A."/>
            <person name="He G."/>
            <person name="Yan M."/>
            <person name="Ng V."/>
            <person name="Cullen D."/>
            <person name="Martin F."/>
            <person name="Rosso M.-N."/>
            <person name="Henrissat B."/>
            <person name="Hibbett D."/>
            <person name="Martinez A.T."/>
            <person name="Grigoriev I.V."/>
        </authorList>
    </citation>
    <scope>NUCLEOTIDE SEQUENCE</scope>
    <source>
        <strain evidence="1">AH 40177</strain>
    </source>
</reference>
<protein>
    <submittedName>
        <fullName evidence="1">Uncharacterized protein</fullName>
    </submittedName>
</protein>